<dbReference type="AlphaFoldDB" id="A0A2M4DFZ6"/>
<organism evidence="1">
    <name type="scientific">Anopheles darlingi</name>
    <name type="common">Mosquito</name>
    <dbReference type="NCBI Taxonomy" id="43151"/>
    <lineage>
        <taxon>Eukaryota</taxon>
        <taxon>Metazoa</taxon>
        <taxon>Ecdysozoa</taxon>
        <taxon>Arthropoda</taxon>
        <taxon>Hexapoda</taxon>
        <taxon>Insecta</taxon>
        <taxon>Pterygota</taxon>
        <taxon>Neoptera</taxon>
        <taxon>Endopterygota</taxon>
        <taxon>Diptera</taxon>
        <taxon>Nematocera</taxon>
        <taxon>Culicoidea</taxon>
        <taxon>Culicidae</taxon>
        <taxon>Anophelinae</taxon>
        <taxon>Anopheles</taxon>
    </lineage>
</organism>
<protein>
    <submittedName>
        <fullName evidence="1">Putative secreted protein</fullName>
    </submittedName>
</protein>
<sequence>MDTRRDCCCCCLCLHPARSYVPVSMTKLLFGWCGQCALRTVRVSNNFFKTIYSFPFPPSPCLTIPTSSPYCFCFRCNEKQDSASVTHRPASCIWWYLVA</sequence>
<dbReference type="EMBL" id="GGFL01011910">
    <property type="protein sequence ID" value="MBW76088.1"/>
    <property type="molecule type" value="Transcribed_RNA"/>
</dbReference>
<evidence type="ECO:0000313" key="1">
    <source>
        <dbReference type="EMBL" id="MBW76088.1"/>
    </source>
</evidence>
<name>A0A2M4DFZ6_ANODA</name>
<accession>A0A2M4DFZ6</accession>
<proteinExistence type="predicted"/>
<reference evidence="1" key="1">
    <citation type="submission" date="2018-01" db="EMBL/GenBank/DDBJ databases">
        <title>An insight into the sialome of Amazonian anophelines.</title>
        <authorList>
            <person name="Ribeiro J.M."/>
            <person name="Scarpassa V."/>
            <person name="Calvo E."/>
        </authorList>
    </citation>
    <scope>NUCLEOTIDE SEQUENCE</scope>
</reference>